<feature type="region of interest" description="Disordered" evidence="1">
    <location>
        <begin position="1"/>
        <end position="24"/>
    </location>
</feature>
<gene>
    <name evidence="3" type="ORF">PSYICH_LOCUS1530</name>
</gene>
<sequence length="733" mass="83247">MSSEEEEENFCFFGKPLDPYDEDAIPKKRPITVEEQIATDAQGRRRFHGAFTGGFSAGFFNTVGSLEGWTPSEFKSTRQDKAQKVLQKPADFMDQEDLGEYGIAPQTIRATKDYSTSKKRRKQVFSEGPIPGVPVLETLLTTGNETIGYLLLRKIGVKDKIKARNEEFDPNAKIYGCQIPQPFKIPEKLGNKQYKIPDIYTDNLATPKSNTFGLDYKGLDRSHVNLFAPSNLVVRDRNNKKFSIAGQAFGVGAFEEEDDDIYMKEDMSNYDFELVKEKNKEKKVNIEVQYLFGMFKPSKSPLMLKKIYPPPVIPHSFTGKHKVKKSRFEAVVKIEEEQEISRGEINPAIRAKYLGEETPDTYTPSLQIQTHKDKALLIEKEASKKRKSFDVSSLMIDKFVSASQTEDVSNILEPVKKAETLHGTKDMREAAKMKMFGQLTRASMDWTPCALLCKRFNVPEPLMDRPELKNRKRTKNLIFENQKFTDETDVCLKPGVSLPSTSSSEAMPISETDNENIDTSNDVQTIVKTEEMSPEPLKPSEDKPDADKNDNETVVKDITEKIGVEEKVDLFKAVFLSSSESESEDEETDKKEENDNNKKTEEFKEAILSDLVPKIRPLKQGILSNITFQPRAIKIEDALVNSQMDCKIIENSREEENPSSSHSSEPKITSYGPQLPIQKVVSGSSKIDTINLNDSEDEWVEKGSKSKHKKSKHKKDKKKEKKKHKHSKKDKNY</sequence>
<evidence type="ECO:0000256" key="1">
    <source>
        <dbReference type="SAM" id="MobiDB-lite"/>
    </source>
</evidence>
<dbReference type="Proteomes" id="UP001153636">
    <property type="component" value="Chromosome 10"/>
</dbReference>
<feature type="region of interest" description="Disordered" evidence="1">
    <location>
        <begin position="576"/>
        <end position="602"/>
    </location>
</feature>
<dbReference type="AlphaFoldDB" id="A0A9P0G386"/>
<dbReference type="EMBL" id="OV651822">
    <property type="protein sequence ID" value="CAH1100249.1"/>
    <property type="molecule type" value="Genomic_DNA"/>
</dbReference>
<protein>
    <recommendedName>
        <fullName evidence="2">G patch domain-containing protein</fullName>
    </recommendedName>
</protein>
<feature type="compositionally biased region" description="Basic and acidic residues" evidence="1">
    <location>
        <begin position="588"/>
        <end position="602"/>
    </location>
</feature>
<organism evidence="3 4">
    <name type="scientific">Psylliodes chrysocephalus</name>
    <dbReference type="NCBI Taxonomy" id="3402493"/>
    <lineage>
        <taxon>Eukaryota</taxon>
        <taxon>Metazoa</taxon>
        <taxon>Ecdysozoa</taxon>
        <taxon>Arthropoda</taxon>
        <taxon>Hexapoda</taxon>
        <taxon>Insecta</taxon>
        <taxon>Pterygota</taxon>
        <taxon>Neoptera</taxon>
        <taxon>Endopterygota</taxon>
        <taxon>Coleoptera</taxon>
        <taxon>Polyphaga</taxon>
        <taxon>Cucujiformia</taxon>
        <taxon>Chrysomeloidea</taxon>
        <taxon>Chrysomelidae</taxon>
        <taxon>Galerucinae</taxon>
        <taxon>Alticini</taxon>
        <taxon>Psylliodes</taxon>
    </lineage>
</organism>
<accession>A0A9P0G386</accession>
<evidence type="ECO:0000259" key="2">
    <source>
        <dbReference type="Pfam" id="PF07713"/>
    </source>
</evidence>
<dbReference type="OrthoDB" id="20507at2759"/>
<feature type="compositionally biased region" description="Basic residues" evidence="1">
    <location>
        <begin position="705"/>
        <end position="733"/>
    </location>
</feature>
<dbReference type="PANTHER" id="PTHR13384:SF19">
    <property type="entry name" value="G PATCH DOMAIN-CONTAINING PROTEIN 1"/>
    <property type="match status" value="1"/>
</dbReference>
<reference evidence="3" key="1">
    <citation type="submission" date="2022-01" db="EMBL/GenBank/DDBJ databases">
        <authorList>
            <person name="King R."/>
        </authorList>
    </citation>
    <scope>NUCLEOTIDE SEQUENCE</scope>
</reference>
<dbReference type="InterPro" id="IPR011666">
    <property type="entry name" value="DUF1604"/>
</dbReference>
<feature type="domain" description="G patch" evidence="2">
    <location>
        <begin position="32"/>
        <end position="114"/>
    </location>
</feature>
<dbReference type="Pfam" id="PF07713">
    <property type="entry name" value="DUF1604"/>
    <property type="match status" value="1"/>
</dbReference>
<dbReference type="GO" id="GO:0006397">
    <property type="term" value="P:mRNA processing"/>
    <property type="evidence" value="ECO:0007669"/>
    <property type="project" value="InterPro"/>
</dbReference>
<dbReference type="GO" id="GO:0005634">
    <property type="term" value="C:nucleus"/>
    <property type="evidence" value="ECO:0007669"/>
    <property type="project" value="TreeGrafter"/>
</dbReference>
<name>A0A9P0G386_9CUCU</name>
<keyword evidence="4" id="KW-1185">Reference proteome</keyword>
<feature type="compositionally biased region" description="Polar residues" evidence="1">
    <location>
        <begin position="681"/>
        <end position="693"/>
    </location>
</feature>
<feature type="region of interest" description="Disordered" evidence="1">
    <location>
        <begin position="495"/>
        <end position="552"/>
    </location>
</feature>
<feature type="compositionally biased region" description="Basic and acidic residues" evidence="1">
    <location>
        <begin position="538"/>
        <end position="552"/>
    </location>
</feature>
<evidence type="ECO:0000313" key="4">
    <source>
        <dbReference type="Proteomes" id="UP001153636"/>
    </source>
</evidence>
<dbReference type="GO" id="GO:0003723">
    <property type="term" value="F:RNA binding"/>
    <property type="evidence" value="ECO:0007669"/>
    <property type="project" value="TreeGrafter"/>
</dbReference>
<proteinExistence type="predicted"/>
<evidence type="ECO:0000313" key="3">
    <source>
        <dbReference type="EMBL" id="CAH1100249.1"/>
    </source>
</evidence>
<feature type="compositionally biased region" description="Polar residues" evidence="1">
    <location>
        <begin position="517"/>
        <end position="527"/>
    </location>
</feature>
<feature type="region of interest" description="Disordered" evidence="1">
    <location>
        <begin position="649"/>
        <end position="733"/>
    </location>
</feature>
<dbReference type="PANTHER" id="PTHR13384">
    <property type="entry name" value="G PATCH DOMAIN-CONTAINING PROTEIN 1"/>
    <property type="match status" value="1"/>
</dbReference>